<evidence type="ECO:0000313" key="6">
    <source>
        <dbReference type="EMBL" id="KAG6949099.1"/>
    </source>
</evidence>
<evidence type="ECO:0000313" key="1">
    <source>
        <dbReference type="EMBL" id="KAG2850086.1"/>
    </source>
</evidence>
<evidence type="ECO:0000313" key="8">
    <source>
        <dbReference type="Proteomes" id="UP000251314"/>
    </source>
</evidence>
<organism evidence="7 8">
    <name type="scientific">Phytophthora cactorum</name>
    <dbReference type="NCBI Taxonomy" id="29920"/>
    <lineage>
        <taxon>Eukaryota</taxon>
        <taxon>Sar</taxon>
        <taxon>Stramenopiles</taxon>
        <taxon>Oomycota</taxon>
        <taxon>Peronosporomycetes</taxon>
        <taxon>Peronosporales</taxon>
        <taxon>Peronosporaceae</taxon>
        <taxon>Phytophthora</taxon>
    </lineage>
</organism>
<evidence type="ECO:0000313" key="2">
    <source>
        <dbReference type="EMBL" id="KAG2884269.1"/>
    </source>
</evidence>
<dbReference type="Proteomes" id="UP000688947">
    <property type="component" value="Unassembled WGS sequence"/>
</dbReference>
<dbReference type="Proteomes" id="UP000735874">
    <property type="component" value="Unassembled WGS sequence"/>
</dbReference>
<dbReference type="Proteomes" id="UP000697107">
    <property type="component" value="Unassembled WGS sequence"/>
</dbReference>
<dbReference type="OrthoDB" id="10270890at2759"/>
<dbReference type="EMBL" id="RCMI01001509">
    <property type="protein sequence ID" value="KAG2884269.1"/>
    <property type="molecule type" value="Genomic_DNA"/>
</dbReference>
<dbReference type="EMBL" id="MJFZ01000909">
    <property type="protein sequence ID" value="RAW24285.1"/>
    <property type="molecule type" value="Genomic_DNA"/>
</dbReference>
<reference evidence="1" key="2">
    <citation type="submission" date="2018-10" db="EMBL/GenBank/DDBJ databases">
        <title>Effector identification in a new, highly contiguous assembly of the strawberry crown rot pathogen Phytophthora cactorum.</title>
        <authorList>
            <person name="Armitage A.D."/>
            <person name="Nellist C.F."/>
            <person name="Bates H."/>
            <person name="Vickerstaff R.J."/>
            <person name="Harrison R.J."/>
        </authorList>
    </citation>
    <scope>NUCLEOTIDE SEQUENCE</scope>
    <source>
        <strain evidence="1">15-7</strain>
        <strain evidence="2">4032</strain>
        <strain evidence="3">4040</strain>
        <strain evidence="4">P415</strain>
        <strain evidence="5">P421</strain>
    </source>
</reference>
<evidence type="ECO:0000313" key="5">
    <source>
        <dbReference type="EMBL" id="KAG3208049.1"/>
    </source>
</evidence>
<dbReference type="Proteomes" id="UP000736787">
    <property type="component" value="Unassembled WGS sequence"/>
</dbReference>
<dbReference type="EMBL" id="RCMV01001568">
    <property type="protein sequence ID" value="KAG3208049.1"/>
    <property type="molecule type" value="Genomic_DNA"/>
</dbReference>
<reference evidence="7 8" key="1">
    <citation type="submission" date="2018-01" db="EMBL/GenBank/DDBJ databases">
        <title>Draft genome of the strawberry crown rot pathogen Phytophthora cactorum.</title>
        <authorList>
            <person name="Armitage A.D."/>
            <person name="Lysoe E."/>
            <person name="Nellist C.F."/>
            <person name="Harrison R.J."/>
            <person name="Brurberg M.B."/>
        </authorList>
    </citation>
    <scope>NUCLEOTIDE SEQUENCE [LARGE SCALE GENOMIC DNA]</scope>
    <source>
        <strain evidence="7 8">10300</strain>
    </source>
</reference>
<dbReference type="EMBL" id="RCMK01001108">
    <property type="protein sequence ID" value="KAG2901902.1"/>
    <property type="molecule type" value="Genomic_DNA"/>
</dbReference>
<dbReference type="EMBL" id="JAENGZ010001294">
    <property type="protein sequence ID" value="KAG6949099.1"/>
    <property type="molecule type" value="Genomic_DNA"/>
</dbReference>
<gene>
    <name evidence="6" type="ORF">JG687_00015081</name>
    <name evidence="7" type="ORF">PC110_g19288</name>
    <name evidence="1" type="ORF">PC113_g17089</name>
    <name evidence="2" type="ORF">PC115_g21392</name>
    <name evidence="3" type="ORF">PC117_g21621</name>
    <name evidence="4" type="ORF">PC118_g21507</name>
    <name evidence="5" type="ORF">PC129_g20921</name>
</gene>
<dbReference type="EMBL" id="RCML01001479">
    <property type="protein sequence ID" value="KAG2962287.1"/>
    <property type="molecule type" value="Genomic_DNA"/>
</dbReference>
<dbReference type="VEuPathDB" id="FungiDB:PC110_g19288"/>
<accession>A0A329RHV4</accession>
<dbReference type="Proteomes" id="UP000251314">
    <property type="component" value="Unassembled WGS sequence"/>
</dbReference>
<dbReference type="EMBL" id="RCMG01000716">
    <property type="protein sequence ID" value="KAG2850086.1"/>
    <property type="molecule type" value="Genomic_DNA"/>
</dbReference>
<name>A0A329RHV4_9STRA</name>
<evidence type="ECO:0000313" key="3">
    <source>
        <dbReference type="EMBL" id="KAG2901902.1"/>
    </source>
</evidence>
<sequence length="52" mass="5959">MLKHYVKIRDAILTFMAVEEHMPRGNAHRYIAAAFEKLKGLDSICVTLQAEK</sequence>
<keyword evidence="8" id="KW-1185">Reference proteome</keyword>
<evidence type="ECO:0000313" key="7">
    <source>
        <dbReference type="EMBL" id="RAW24285.1"/>
    </source>
</evidence>
<dbReference type="Proteomes" id="UP000774804">
    <property type="component" value="Unassembled WGS sequence"/>
</dbReference>
<reference evidence="6" key="3">
    <citation type="submission" date="2021-01" db="EMBL/GenBank/DDBJ databases">
        <title>Phytophthora aleatoria, a newly-described species from Pinus radiata is distinct from Phytophthora cactorum isolates based on comparative genomics.</title>
        <authorList>
            <person name="Mcdougal R."/>
            <person name="Panda P."/>
            <person name="Williams N."/>
            <person name="Studholme D.J."/>
        </authorList>
    </citation>
    <scope>NUCLEOTIDE SEQUENCE</scope>
    <source>
        <strain evidence="6">NZFS 3830</strain>
    </source>
</reference>
<evidence type="ECO:0000313" key="4">
    <source>
        <dbReference type="EMBL" id="KAG2962287.1"/>
    </source>
</evidence>
<dbReference type="Proteomes" id="UP000760860">
    <property type="component" value="Unassembled WGS sequence"/>
</dbReference>
<proteinExistence type="predicted"/>
<dbReference type="AlphaFoldDB" id="A0A329RHV4"/>
<protein>
    <submittedName>
        <fullName evidence="7">Uncharacterized protein</fullName>
    </submittedName>
</protein>
<comment type="caution">
    <text evidence="7">The sequence shown here is derived from an EMBL/GenBank/DDBJ whole genome shotgun (WGS) entry which is preliminary data.</text>
</comment>